<keyword evidence="3" id="KW-1185">Reference proteome</keyword>
<proteinExistence type="predicted"/>
<gene>
    <name evidence="1" type="ORF">C1SCF055_LOCUS44582</name>
</gene>
<dbReference type="EMBL" id="CAMXCT010006791">
    <property type="protein sequence ID" value="CAI4020140.1"/>
    <property type="molecule type" value="Genomic_DNA"/>
</dbReference>
<evidence type="ECO:0000313" key="1">
    <source>
        <dbReference type="EMBL" id="CAI4020140.1"/>
    </source>
</evidence>
<accession>A0A9P1M688</accession>
<comment type="caution">
    <text evidence="1">The sequence shown here is derived from an EMBL/GenBank/DDBJ whole genome shotgun (WGS) entry which is preliminary data.</text>
</comment>
<dbReference type="Proteomes" id="UP001152797">
    <property type="component" value="Unassembled WGS sequence"/>
</dbReference>
<dbReference type="OrthoDB" id="421060at2759"/>
<dbReference type="AlphaFoldDB" id="A0A9P1M688"/>
<organism evidence="1">
    <name type="scientific">Cladocopium goreaui</name>
    <dbReference type="NCBI Taxonomy" id="2562237"/>
    <lineage>
        <taxon>Eukaryota</taxon>
        <taxon>Sar</taxon>
        <taxon>Alveolata</taxon>
        <taxon>Dinophyceae</taxon>
        <taxon>Suessiales</taxon>
        <taxon>Symbiodiniaceae</taxon>
        <taxon>Cladocopium</taxon>
    </lineage>
</organism>
<reference evidence="2 3" key="2">
    <citation type="submission" date="2024-05" db="EMBL/GenBank/DDBJ databases">
        <authorList>
            <person name="Chen Y."/>
            <person name="Shah S."/>
            <person name="Dougan E. K."/>
            <person name="Thang M."/>
            <person name="Chan C."/>
        </authorList>
    </citation>
    <scope>NUCLEOTIDE SEQUENCE [LARGE SCALE GENOMIC DNA]</scope>
</reference>
<evidence type="ECO:0000313" key="3">
    <source>
        <dbReference type="Proteomes" id="UP001152797"/>
    </source>
</evidence>
<dbReference type="EMBL" id="CAMXCT030006791">
    <property type="protein sequence ID" value="CAL4807452.1"/>
    <property type="molecule type" value="Genomic_DNA"/>
</dbReference>
<name>A0A9P1M688_9DINO</name>
<dbReference type="EMBL" id="CAMXCT020006791">
    <property type="protein sequence ID" value="CAL1173515.1"/>
    <property type="molecule type" value="Genomic_DNA"/>
</dbReference>
<evidence type="ECO:0000313" key="2">
    <source>
        <dbReference type="EMBL" id="CAL4807452.1"/>
    </source>
</evidence>
<protein>
    <submittedName>
        <fullName evidence="1">Uncharacterized protein</fullName>
    </submittedName>
</protein>
<sequence>MAPRRGCDSFFCGWRLVGLLAVLATRRLQFIAAFASGPALDKKAVPLQHLVTSAPLLRGTKVGGDDAPVVFLLDKHAQHLTRYILEDPDGPFHAKTLEWPQRLYDDVHGKNEPDDEDWVDAENWKRWDFQFSKREPFMLKADWHSVPGWGDSFEIFVPRKNKVMPVRQAPLRLVAFLEAFRRVNEECWQEILAELRVMQAQKPDDYPRSRLLRILIEDFEERGFFGAIEAQAGPGRRKEMHWHRDGATGLLHLGITLSGKRRLQLRAWMEEEWTQELSMSAGHIYLSSPFLFEHCISYRPEEPTLALMCRFGFMDEEDSLWVNHLRGRDMLEANLLGIAAEGRMERFVFFLVSKITLKSFFSHRIGIPSFLWWRH</sequence>
<reference evidence="1" key="1">
    <citation type="submission" date="2022-10" db="EMBL/GenBank/DDBJ databases">
        <authorList>
            <person name="Chen Y."/>
            <person name="Dougan E. K."/>
            <person name="Chan C."/>
            <person name="Rhodes N."/>
            <person name="Thang M."/>
        </authorList>
    </citation>
    <scope>NUCLEOTIDE SEQUENCE</scope>
</reference>